<protein>
    <recommendedName>
        <fullName evidence="3">histidine kinase</fullName>
        <ecNumber evidence="3">2.7.13.3</ecNumber>
    </recommendedName>
</protein>
<dbReference type="Proteomes" id="UP001240250">
    <property type="component" value="Unassembled WGS sequence"/>
</dbReference>
<evidence type="ECO:0000256" key="2">
    <source>
        <dbReference type="ARBA" id="ARBA00004236"/>
    </source>
</evidence>
<dbReference type="Pfam" id="PF02518">
    <property type="entry name" value="HATPase_c"/>
    <property type="match status" value="1"/>
</dbReference>
<evidence type="ECO:0000313" key="10">
    <source>
        <dbReference type="EMBL" id="MDQ0425741.1"/>
    </source>
</evidence>
<evidence type="ECO:0000256" key="1">
    <source>
        <dbReference type="ARBA" id="ARBA00000085"/>
    </source>
</evidence>
<organism evidence="10 11">
    <name type="scientific">Cellulomonas iranensis</name>
    <dbReference type="NCBI Taxonomy" id="76862"/>
    <lineage>
        <taxon>Bacteria</taxon>
        <taxon>Bacillati</taxon>
        <taxon>Actinomycetota</taxon>
        <taxon>Actinomycetes</taxon>
        <taxon>Micrococcales</taxon>
        <taxon>Cellulomonadaceae</taxon>
        <taxon>Cellulomonas</taxon>
    </lineage>
</organism>
<dbReference type="CDD" id="cd00082">
    <property type="entry name" value="HisKA"/>
    <property type="match status" value="1"/>
</dbReference>
<dbReference type="Gene3D" id="3.30.565.10">
    <property type="entry name" value="Histidine kinase-like ATPase, C-terminal domain"/>
    <property type="match status" value="1"/>
</dbReference>
<dbReference type="InterPro" id="IPR003594">
    <property type="entry name" value="HATPase_dom"/>
</dbReference>
<evidence type="ECO:0000256" key="8">
    <source>
        <dbReference type="SAM" id="Phobius"/>
    </source>
</evidence>
<dbReference type="EMBL" id="JAUSVM010000001">
    <property type="protein sequence ID" value="MDQ0425741.1"/>
    <property type="molecule type" value="Genomic_DNA"/>
</dbReference>
<accession>A0ABU0GK59</accession>
<dbReference type="SUPFAM" id="SSF47384">
    <property type="entry name" value="Homodimeric domain of signal transducing histidine kinase"/>
    <property type="match status" value="1"/>
</dbReference>
<evidence type="ECO:0000259" key="9">
    <source>
        <dbReference type="PROSITE" id="PS50109"/>
    </source>
</evidence>
<reference evidence="10 11" key="1">
    <citation type="submission" date="2023-07" db="EMBL/GenBank/DDBJ databases">
        <title>Sequencing the genomes of 1000 actinobacteria strains.</title>
        <authorList>
            <person name="Klenk H.-P."/>
        </authorList>
    </citation>
    <scope>NUCLEOTIDE SEQUENCE [LARGE SCALE GENOMIC DNA]</scope>
    <source>
        <strain evidence="10 11">DSM 14785</strain>
    </source>
</reference>
<keyword evidence="7" id="KW-0902">Two-component regulatory system</keyword>
<dbReference type="InterPro" id="IPR036097">
    <property type="entry name" value="HisK_dim/P_sf"/>
</dbReference>
<evidence type="ECO:0000256" key="7">
    <source>
        <dbReference type="ARBA" id="ARBA00023012"/>
    </source>
</evidence>
<name>A0ABU0GK59_9CELL</name>
<dbReference type="CDD" id="cd00075">
    <property type="entry name" value="HATPase"/>
    <property type="match status" value="1"/>
</dbReference>
<comment type="caution">
    <text evidence="10">The sequence shown here is derived from an EMBL/GenBank/DDBJ whole genome shotgun (WGS) entry which is preliminary data.</text>
</comment>
<dbReference type="PANTHER" id="PTHR43711">
    <property type="entry name" value="TWO-COMPONENT HISTIDINE KINASE"/>
    <property type="match status" value="1"/>
</dbReference>
<dbReference type="InterPro" id="IPR004358">
    <property type="entry name" value="Sig_transdc_His_kin-like_C"/>
</dbReference>
<proteinExistence type="predicted"/>
<dbReference type="InterPro" id="IPR003661">
    <property type="entry name" value="HisK_dim/P_dom"/>
</dbReference>
<keyword evidence="8" id="KW-0812">Transmembrane</keyword>
<evidence type="ECO:0000256" key="3">
    <source>
        <dbReference type="ARBA" id="ARBA00012438"/>
    </source>
</evidence>
<dbReference type="Gene3D" id="1.10.287.130">
    <property type="match status" value="1"/>
</dbReference>
<dbReference type="PRINTS" id="PR00344">
    <property type="entry name" value="BCTRLSENSOR"/>
</dbReference>
<dbReference type="RefSeq" id="WP_070320718.1">
    <property type="nucleotide sequence ID" value="NZ_JAUSVM010000001.1"/>
</dbReference>
<keyword evidence="8" id="KW-0472">Membrane</keyword>
<dbReference type="EC" id="2.7.13.3" evidence="3"/>
<evidence type="ECO:0000256" key="4">
    <source>
        <dbReference type="ARBA" id="ARBA00022553"/>
    </source>
</evidence>
<sequence>MSVPRGLRPWFVVAGAVALLGLVAGGALALSGRAWVLVVTTRLPLALAVGGVVVAGAVVAVGAARGRRVRVRAAAVADAEAAARADERARHRRFLQRLDHELKNPVTAIRAAVAGLGPAAASDDGAARAHATLDAQAGRLAHLVADLRKLAELETQPIEQEDVDVAQVVRDAVDDVLAQAQAAGRPRPAVTVSLPTVPWPLPHVRGDVDLLYLAVYNLLGNAVKFSPPGTPVEVRGSDEGGTVVVEVADSGPGVPDDEVGVVFDELARGRDARGTPGSGLGLALVRVIAERHGGRATLRSRVGHGTVVRLHLPADRP</sequence>
<evidence type="ECO:0000313" key="11">
    <source>
        <dbReference type="Proteomes" id="UP001240250"/>
    </source>
</evidence>
<feature type="transmembrane region" description="Helical" evidence="8">
    <location>
        <begin position="45"/>
        <end position="64"/>
    </location>
</feature>
<dbReference type="InterPro" id="IPR036890">
    <property type="entry name" value="HATPase_C_sf"/>
</dbReference>
<keyword evidence="6 10" id="KW-0418">Kinase</keyword>
<dbReference type="SUPFAM" id="SSF55874">
    <property type="entry name" value="ATPase domain of HSP90 chaperone/DNA topoisomerase II/histidine kinase"/>
    <property type="match status" value="1"/>
</dbReference>
<evidence type="ECO:0000256" key="5">
    <source>
        <dbReference type="ARBA" id="ARBA00022679"/>
    </source>
</evidence>
<dbReference type="GO" id="GO:0004673">
    <property type="term" value="F:protein histidine kinase activity"/>
    <property type="evidence" value="ECO:0007669"/>
    <property type="project" value="UniProtKB-EC"/>
</dbReference>
<dbReference type="SMART" id="SM00387">
    <property type="entry name" value="HATPase_c"/>
    <property type="match status" value="1"/>
</dbReference>
<dbReference type="PROSITE" id="PS50109">
    <property type="entry name" value="HIS_KIN"/>
    <property type="match status" value="1"/>
</dbReference>
<comment type="subcellular location">
    <subcellularLocation>
        <location evidence="2">Cell membrane</location>
    </subcellularLocation>
</comment>
<dbReference type="InterPro" id="IPR005467">
    <property type="entry name" value="His_kinase_dom"/>
</dbReference>
<keyword evidence="4" id="KW-0597">Phosphoprotein</keyword>
<gene>
    <name evidence="10" type="ORF">JO380_002122</name>
</gene>
<feature type="domain" description="Histidine kinase" evidence="9">
    <location>
        <begin position="97"/>
        <end position="316"/>
    </location>
</feature>
<keyword evidence="11" id="KW-1185">Reference proteome</keyword>
<dbReference type="PANTHER" id="PTHR43711:SF1">
    <property type="entry name" value="HISTIDINE KINASE 1"/>
    <property type="match status" value="1"/>
</dbReference>
<evidence type="ECO:0000256" key="6">
    <source>
        <dbReference type="ARBA" id="ARBA00022777"/>
    </source>
</evidence>
<keyword evidence="5 10" id="KW-0808">Transferase</keyword>
<comment type="catalytic activity">
    <reaction evidence="1">
        <text>ATP + protein L-histidine = ADP + protein N-phospho-L-histidine.</text>
        <dbReference type="EC" id="2.7.13.3"/>
    </reaction>
</comment>
<dbReference type="SMART" id="SM00388">
    <property type="entry name" value="HisKA"/>
    <property type="match status" value="1"/>
</dbReference>
<dbReference type="Pfam" id="PF00512">
    <property type="entry name" value="HisKA"/>
    <property type="match status" value="1"/>
</dbReference>
<keyword evidence="8" id="KW-1133">Transmembrane helix</keyword>
<dbReference type="InterPro" id="IPR050736">
    <property type="entry name" value="Sensor_HK_Regulatory"/>
</dbReference>